<evidence type="ECO:0000256" key="1">
    <source>
        <dbReference type="ARBA" id="ARBA00004651"/>
    </source>
</evidence>
<dbReference type="Pfam" id="PF04234">
    <property type="entry name" value="CopC"/>
    <property type="match status" value="1"/>
</dbReference>
<feature type="transmembrane region" description="Helical" evidence="10">
    <location>
        <begin position="346"/>
        <end position="365"/>
    </location>
</feature>
<keyword evidence="3 10" id="KW-0812">Transmembrane</keyword>
<dbReference type="GO" id="GO:0005507">
    <property type="term" value="F:copper ion binding"/>
    <property type="evidence" value="ECO:0007669"/>
    <property type="project" value="InterPro"/>
</dbReference>
<dbReference type="InterPro" id="IPR014755">
    <property type="entry name" value="Cu-Rt/internalin_Ig-like"/>
</dbReference>
<evidence type="ECO:0000256" key="3">
    <source>
        <dbReference type="ARBA" id="ARBA00022692"/>
    </source>
</evidence>
<feature type="domain" description="CopC" evidence="11">
    <location>
        <begin position="37"/>
        <end position="133"/>
    </location>
</feature>
<feature type="transmembrane region" description="Helical" evidence="10">
    <location>
        <begin position="244"/>
        <end position="263"/>
    </location>
</feature>
<dbReference type="SUPFAM" id="SSF81296">
    <property type="entry name" value="E set domains"/>
    <property type="match status" value="1"/>
</dbReference>
<dbReference type="AlphaFoldDB" id="A0A8J3KAX2"/>
<comment type="caution">
    <text evidence="13">The sequence shown here is derived from an EMBL/GenBank/DDBJ whole genome shotgun (WGS) entry which is preliminary data.</text>
</comment>
<evidence type="ECO:0000256" key="2">
    <source>
        <dbReference type="ARBA" id="ARBA00022475"/>
    </source>
</evidence>
<evidence type="ECO:0000256" key="8">
    <source>
        <dbReference type="ARBA" id="ARBA00023136"/>
    </source>
</evidence>
<evidence type="ECO:0000256" key="6">
    <source>
        <dbReference type="ARBA" id="ARBA00022989"/>
    </source>
</evidence>
<evidence type="ECO:0000313" key="13">
    <source>
        <dbReference type="EMBL" id="GIF91779.1"/>
    </source>
</evidence>
<feature type="transmembrane region" description="Helical" evidence="10">
    <location>
        <begin position="314"/>
        <end position="334"/>
    </location>
</feature>
<dbReference type="InterPro" id="IPR014756">
    <property type="entry name" value="Ig_E-set"/>
</dbReference>
<dbReference type="PANTHER" id="PTHR34820:SF4">
    <property type="entry name" value="INNER MEMBRANE PROTEIN YEBZ"/>
    <property type="match status" value="1"/>
</dbReference>
<keyword evidence="7" id="KW-0186">Copper</keyword>
<dbReference type="EMBL" id="BONG01000036">
    <property type="protein sequence ID" value="GIF91779.1"/>
    <property type="molecule type" value="Genomic_DNA"/>
</dbReference>
<dbReference type="Proteomes" id="UP000619293">
    <property type="component" value="Unassembled WGS sequence"/>
</dbReference>
<feature type="transmembrane region" description="Helical" evidence="10">
    <location>
        <begin position="385"/>
        <end position="406"/>
    </location>
</feature>
<dbReference type="GO" id="GO:0006825">
    <property type="term" value="P:copper ion transport"/>
    <property type="evidence" value="ECO:0007669"/>
    <property type="project" value="InterPro"/>
</dbReference>
<comment type="subcellular location">
    <subcellularLocation>
        <location evidence="1">Cell membrane</location>
        <topology evidence="1">Multi-pass membrane protein</topology>
    </subcellularLocation>
</comment>
<dbReference type="GO" id="GO:0042597">
    <property type="term" value="C:periplasmic space"/>
    <property type="evidence" value="ECO:0007669"/>
    <property type="project" value="InterPro"/>
</dbReference>
<dbReference type="GO" id="GO:0046688">
    <property type="term" value="P:response to copper ion"/>
    <property type="evidence" value="ECO:0007669"/>
    <property type="project" value="InterPro"/>
</dbReference>
<dbReference type="InterPro" id="IPR007348">
    <property type="entry name" value="CopC_dom"/>
</dbReference>
<keyword evidence="8 10" id="KW-0472">Membrane</keyword>
<keyword evidence="5" id="KW-0732">Signal</keyword>
<feature type="transmembrane region" description="Helical" evidence="10">
    <location>
        <begin position="195"/>
        <end position="217"/>
    </location>
</feature>
<sequence>MMATLPTRARAQRLAVALAVVLLGAGFVLWPVPAWAHAELVATTPAGGAVLAASPDQVLLQFSEPVTVGLGEIRLLDGSGTAVATESPGRQLDDPTTIVVGVPGPLASGVYTVAWQALSADTHPIEGAFAFTVGDGGPTAAPLVVGGGSGRAAADVVYLVARWSGFAALALLCGAALFMAWLWPAGARYRRVRRMLWGGWVALVGSTMLSLLCYAASARGVGLDAAMDADLLRRTLQTKAGTVLAARLAVVGLLAPALAVLVRWARTGEPRGRRLAVAGVLIADTALAATWSTATHGSVGADAWLAVSMDVVHLVAMTVWFGGLAMLAGALLPARDVTALRTAVPAFSRIALGCVGLLVLTGLYAGWRQVRSVSALGGTTYGHLLLAKAGLVVLLVVFGAVARSWVRRHFSAERVDPAAHGAKRGPDAEQIFRFRRQTVAETAVAIAVLGLSSILVATEPAAPALAAGQAASTGRSSPSESAPPTGPVPFRAGTVSGSVLLEVQPARVGRAVLHLSVLDGAGRPLDVPEARVALALAEPPVGPMPVDLGSGRLGHYAALVTLPLPGRWDFAVTVRTSDVDQTVVHVPVQVGAASP</sequence>
<dbReference type="GO" id="GO:0005886">
    <property type="term" value="C:plasma membrane"/>
    <property type="evidence" value="ECO:0007669"/>
    <property type="project" value="UniProtKB-SubCell"/>
</dbReference>
<dbReference type="PANTHER" id="PTHR34820">
    <property type="entry name" value="INNER MEMBRANE PROTEIN YEBZ"/>
    <property type="match status" value="1"/>
</dbReference>
<evidence type="ECO:0000256" key="5">
    <source>
        <dbReference type="ARBA" id="ARBA00022729"/>
    </source>
</evidence>
<keyword evidence="6 10" id="KW-1133">Transmembrane helix</keyword>
<feature type="region of interest" description="Disordered" evidence="9">
    <location>
        <begin position="468"/>
        <end position="489"/>
    </location>
</feature>
<evidence type="ECO:0000313" key="14">
    <source>
        <dbReference type="Proteomes" id="UP000619293"/>
    </source>
</evidence>
<evidence type="ECO:0000259" key="12">
    <source>
        <dbReference type="Pfam" id="PF05425"/>
    </source>
</evidence>
<dbReference type="InterPro" id="IPR032694">
    <property type="entry name" value="CopC/D"/>
</dbReference>
<keyword evidence="14" id="KW-1185">Reference proteome</keyword>
<evidence type="ECO:0000256" key="9">
    <source>
        <dbReference type="SAM" id="MobiDB-lite"/>
    </source>
</evidence>
<dbReference type="Pfam" id="PF05425">
    <property type="entry name" value="CopD"/>
    <property type="match status" value="1"/>
</dbReference>
<gene>
    <name evidence="13" type="ORF">Cch02nite_52230</name>
</gene>
<reference evidence="13 14" key="1">
    <citation type="submission" date="2021-01" db="EMBL/GenBank/DDBJ databases">
        <title>Whole genome shotgun sequence of Catellatospora chokoriensis NBRC 107358.</title>
        <authorList>
            <person name="Komaki H."/>
            <person name="Tamura T."/>
        </authorList>
    </citation>
    <scope>NUCLEOTIDE SEQUENCE [LARGE SCALE GENOMIC DNA]</scope>
    <source>
        <strain evidence="13 14">NBRC 107358</strain>
    </source>
</reference>
<keyword evidence="2" id="KW-1003">Cell membrane</keyword>
<feature type="transmembrane region" description="Helical" evidence="10">
    <location>
        <begin position="275"/>
        <end position="294"/>
    </location>
</feature>
<evidence type="ECO:0000256" key="7">
    <source>
        <dbReference type="ARBA" id="ARBA00023008"/>
    </source>
</evidence>
<keyword evidence="4" id="KW-0479">Metal-binding</keyword>
<protein>
    <submittedName>
        <fullName evidence="13">Transport integral membrane protein</fullName>
    </submittedName>
</protein>
<dbReference type="InterPro" id="IPR008457">
    <property type="entry name" value="Cu-R_CopD_dom"/>
</dbReference>
<proteinExistence type="predicted"/>
<evidence type="ECO:0000259" key="11">
    <source>
        <dbReference type="Pfam" id="PF04234"/>
    </source>
</evidence>
<evidence type="ECO:0000256" key="10">
    <source>
        <dbReference type="SAM" id="Phobius"/>
    </source>
</evidence>
<feature type="transmembrane region" description="Helical" evidence="10">
    <location>
        <begin position="163"/>
        <end position="183"/>
    </location>
</feature>
<evidence type="ECO:0000256" key="4">
    <source>
        <dbReference type="ARBA" id="ARBA00022723"/>
    </source>
</evidence>
<name>A0A8J3KAX2_9ACTN</name>
<dbReference type="Gene3D" id="2.60.40.1220">
    <property type="match status" value="1"/>
</dbReference>
<dbReference type="RefSeq" id="WP_191838025.1">
    <property type="nucleotide sequence ID" value="NZ_BAAALB010000003.1"/>
</dbReference>
<feature type="compositionally biased region" description="Polar residues" evidence="9">
    <location>
        <begin position="472"/>
        <end position="482"/>
    </location>
</feature>
<feature type="domain" description="Copper resistance protein D" evidence="12">
    <location>
        <begin position="343"/>
        <end position="455"/>
    </location>
</feature>
<organism evidence="13 14">
    <name type="scientific">Catellatospora chokoriensis</name>
    <dbReference type="NCBI Taxonomy" id="310353"/>
    <lineage>
        <taxon>Bacteria</taxon>
        <taxon>Bacillati</taxon>
        <taxon>Actinomycetota</taxon>
        <taxon>Actinomycetes</taxon>
        <taxon>Micromonosporales</taxon>
        <taxon>Micromonosporaceae</taxon>
        <taxon>Catellatospora</taxon>
    </lineage>
</organism>
<accession>A0A8J3KAX2</accession>